<reference evidence="2 3" key="1">
    <citation type="submission" date="2022-02" db="EMBL/GenBank/DDBJ databases">
        <authorList>
            <person name="Min J."/>
        </authorList>
    </citation>
    <scope>NUCLEOTIDE SEQUENCE [LARGE SCALE GENOMIC DNA]</scope>
    <source>
        <strain evidence="2 3">GR10-1</strain>
    </source>
</reference>
<keyword evidence="1" id="KW-1133">Transmembrane helix</keyword>
<feature type="transmembrane region" description="Helical" evidence="1">
    <location>
        <begin position="20"/>
        <end position="37"/>
    </location>
</feature>
<accession>A0ABS9SQ82</accession>
<sequence>MSENNVNVNSPVLFGKSNYMWMLIGVIVIAIGMFLMAGGKSDNPAEFKPEEVYSTTRITIAPILIIIGLAIECFAIFKKSE</sequence>
<comment type="caution">
    <text evidence="2">The sequence shown here is derived from an EMBL/GenBank/DDBJ whole genome shotgun (WGS) entry which is preliminary data.</text>
</comment>
<evidence type="ECO:0000313" key="2">
    <source>
        <dbReference type="EMBL" id="MCH5600274.1"/>
    </source>
</evidence>
<dbReference type="RefSeq" id="WP_240832278.1">
    <property type="nucleotide sequence ID" value="NZ_JAKWBL010000004.1"/>
</dbReference>
<feature type="transmembrane region" description="Helical" evidence="1">
    <location>
        <begin position="58"/>
        <end position="77"/>
    </location>
</feature>
<evidence type="ECO:0000256" key="1">
    <source>
        <dbReference type="SAM" id="Phobius"/>
    </source>
</evidence>
<protein>
    <submittedName>
        <fullName evidence="2">DUF3098 domain-containing protein</fullName>
    </submittedName>
</protein>
<keyword evidence="1" id="KW-0812">Transmembrane</keyword>
<dbReference type="Pfam" id="PF11297">
    <property type="entry name" value="DUF3098"/>
    <property type="match status" value="1"/>
</dbReference>
<dbReference type="InterPro" id="IPR021448">
    <property type="entry name" value="DUF3098"/>
</dbReference>
<dbReference type="EMBL" id="JAKWBL010000004">
    <property type="protein sequence ID" value="MCH5600274.1"/>
    <property type="molecule type" value="Genomic_DNA"/>
</dbReference>
<proteinExistence type="predicted"/>
<keyword evidence="3" id="KW-1185">Reference proteome</keyword>
<name>A0ABS9SQ82_9BACT</name>
<gene>
    <name evidence="2" type="ORF">MKP09_21300</name>
</gene>
<keyword evidence="1" id="KW-0472">Membrane</keyword>
<organism evidence="2 3">
    <name type="scientific">Niabella ginsengisoli</name>
    <dbReference type="NCBI Taxonomy" id="522298"/>
    <lineage>
        <taxon>Bacteria</taxon>
        <taxon>Pseudomonadati</taxon>
        <taxon>Bacteroidota</taxon>
        <taxon>Chitinophagia</taxon>
        <taxon>Chitinophagales</taxon>
        <taxon>Chitinophagaceae</taxon>
        <taxon>Niabella</taxon>
    </lineage>
</organism>
<dbReference type="Proteomes" id="UP001202248">
    <property type="component" value="Unassembled WGS sequence"/>
</dbReference>
<evidence type="ECO:0000313" key="3">
    <source>
        <dbReference type="Proteomes" id="UP001202248"/>
    </source>
</evidence>